<protein>
    <submittedName>
        <fullName evidence="2">Uncharacterized protein</fullName>
    </submittedName>
</protein>
<evidence type="ECO:0000313" key="2">
    <source>
        <dbReference type="EMBL" id="KAJ4967127.1"/>
    </source>
</evidence>
<feature type="compositionally biased region" description="Polar residues" evidence="1">
    <location>
        <begin position="1"/>
        <end position="17"/>
    </location>
</feature>
<dbReference type="Proteomes" id="UP001141806">
    <property type="component" value="Unassembled WGS sequence"/>
</dbReference>
<proteinExistence type="predicted"/>
<reference evidence="2" key="1">
    <citation type="journal article" date="2023" name="Plant J.">
        <title>The genome of the king protea, Protea cynaroides.</title>
        <authorList>
            <person name="Chang J."/>
            <person name="Duong T.A."/>
            <person name="Schoeman C."/>
            <person name="Ma X."/>
            <person name="Roodt D."/>
            <person name="Barker N."/>
            <person name="Li Z."/>
            <person name="Van de Peer Y."/>
            <person name="Mizrachi E."/>
        </authorList>
    </citation>
    <scope>NUCLEOTIDE SEQUENCE</scope>
    <source>
        <tissue evidence="2">Young leaves</tissue>
    </source>
</reference>
<feature type="region of interest" description="Disordered" evidence="1">
    <location>
        <begin position="1"/>
        <end position="53"/>
    </location>
</feature>
<accession>A0A9Q0KAX3</accession>
<name>A0A9Q0KAX3_9MAGN</name>
<gene>
    <name evidence="2" type="ORF">NE237_018976</name>
</gene>
<organism evidence="2 3">
    <name type="scientific">Protea cynaroides</name>
    <dbReference type="NCBI Taxonomy" id="273540"/>
    <lineage>
        <taxon>Eukaryota</taxon>
        <taxon>Viridiplantae</taxon>
        <taxon>Streptophyta</taxon>
        <taxon>Embryophyta</taxon>
        <taxon>Tracheophyta</taxon>
        <taxon>Spermatophyta</taxon>
        <taxon>Magnoliopsida</taxon>
        <taxon>Proteales</taxon>
        <taxon>Proteaceae</taxon>
        <taxon>Protea</taxon>
    </lineage>
</organism>
<dbReference type="AlphaFoldDB" id="A0A9Q0KAX3"/>
<feature type="compositionally biased region" description="Acidic residues" evidence="1">
    <location>
        <begin position="38"/>
        <end position="48"/>
    </location>
</feature>
<keyword evidence="3" id="KW-1185">Reference proteome</keyword>
<feature type="compositionally biased region" description="Low complexity" evidence="1">
    <location>
        <begin position="18"/>
        <end position="37"/>
    </location>
</feature>
<comment type="caution">
    <text evidence="2">The sequence shown here is derived from an EMBL/GenBank/DDBJ whole genome shotgun (WGS) entry which is preliminary data.</text>
</comment>
<sequence length="106" mass="11235">MHCSATSSGRFGSNGERSGQSTSSSTAAAAEAVVSTAGEDDEDEDEEPSFMASGLNTIPLYPSASVSHFHCRFLGLYSRPTIKCGTFETYPKRIKCGPTFLASDVE</sequence>
<evidence type="ECO:0000256" key="1">
    <source>
        <dbReference type="SAM" id="MobiDB-lite"/>
    </source>
</evidence>
<evidence type="ECO:0000313" key="3">
    <source>
        <dbReference type="Proteomes" id="UP001141806"/>
    </source>
</evidence>
<dbReference type="EMBL" id="JAMYWD010000007">
    <property type="protein sequence ID" value="KAJ4967127.1"/>
    <property type="molecule type" value="Genomic_DNA"/>
</dbReference>